<dbReference type="EMBL" id="AODD01000035">
    <property type="protein sequence ID" value="EUJ18510.1"/>
    <property type="molecule type" value="Genomic_DNA"/>
</dbReference>
<dbReference type="SUPFAM" id="SSF52540">
    <property type="entry name" value="P-loop containing nucleoside triphosphate hydrolases"/>
    <property type="match status" value="1"/>
</dbReference>
<dbReference type="Gene3D" id="3.40.50.300">
    <property type="entry name" value="P-loop containing nucleotide triphosphate hydrolases"/>
    <property type="match status" value="2"/>
</dbReference>
<gene>
    <name evidence="3" type="ORF">PGRAN_15632</name>
</gene>
<dbReference type="InterPro" id="IPR014001">
    <property type="entry name" value="Helicase_ATP-bd"/>
</dbReference>
<dbReference type="InterPro" id="IPR050742">
    <property type="entry name" value="Helicase_Restrict-Modif_Enz"/>
</dbReference>
<dbReference type="SUPFAM" id="SSF56024">
    <property type="entry name" value="Phospholipase D/nuclease"/>
    <property type="match status" value="1"/>
</dbReference>
<comment type="caution">
    <text evidence="3">The sequence shown here is derived from an EMBL/GenBank/DDBJ whole genome shotgun (WGS) entry which is preliminary data.</text>
</comment>
<dbReference type="PANTHER" id="PTHR47396">
    <property type="entry name" value="TYPE I RESTRICTION ENZYME ECOKI R PROTEIN"/>
    <property type="match status" value="1"/>
</dbReference>
<keyword evidence="4" id="KW-1185">Reference proteome</keyword>
<evidence type="ECO:0000313" key="3">
    <source>
        <dbReference type="EMBL" id="EUJ18510.1"/>
    </source>
</evidence>
<protein>
    <submittedName>
        <fullName evidence="3">Type III restriction protein res subunit</fullName>
    </submittedName>
</protein>
<dbReference type="InterPro" id="IPR027417">
    <property type="entry name" value="P-loop_NTPase"/>
</dbReference>
<dbReference type="SMART" id="SM00487">
    <property type="entry name" value="DEXDc"/>
    <property type="match status" value="1"/>
</dbReference>
<dbReference type="InterPro" id="IPR021835">
    <property type="entry name" value="DUF3427"/>
</dbReference>
<dbReference type="CDD" id="cd18032">
    <property type="entry name" value="DEXHc_RE_I_III_res"/>
    <property type="match status" value="1"/>
</dbReference>
<dbReference type="Pfam" id="PF13091">
    <property type="entry name" value="PLDc_2"/>
    <property type="match status" value="1"/>
</dbReference>
<dbReference type="RefSeq" id="WP_051998679.1">
    <property type="nucleotide sequence ID" value="NZ_AODD01000035.1"/>
</dbReference>
<proteinExistence type="predicted"/>
<accession>W7AZ46</accession>
<dbReference type="GO" id="GO:0003677">
    <property type="term" value="F:DNA binding"/>
    <property type="evidence" value="ECO:0007669"/>
    <property type="project" value="InterPro"/>
</dbReference>
<dbReference type="CDD" id="cd18799">
    <property type="entry name" value="SF2_C_EcoAI-like"/>
    <property type="match status" value="1"/>
</dbReference>
<dbReference type="AlphaFoldDB" id="W7AZ46"/>
<sequence length="1007" mass="116117">MDEDIYEHSNGNDEVRESVAEYVIDEQTQQVNLEILGGRKEGPKKGRQQNKYFDEESLNVSEFGETKLIYNEAEQLLAVLKRELLTCDSFDIVVSFIRTSGLSLLVSTLDQLQQAGIKGRIITTTYLNITEPSAMETLLQYPNIETRIYQPQSSVDSFHAKSYIFYRKNDVDSIILGSSNISKAALKYGEEWNLRTYEKKSDSVVKTGQLRFEHLWNHENIACLDDTYVSGYKEYCRIKDGKSIYKASFNNSQTLDSGELKPNSMQDEALSNIQKSMDNGHTRGLAIAATGTGKTYLAAFAAKDIGASSVLFVAHRIELLTNARKTFHQVFDDNSESFSYYVGEKKELAKYTFASMQTLAKDLEIISKEHFDFVIIDEFHRAAAPQYERLIAHFQPRFLLGLTATPERTDRVNIYDLAENNVVSNIRLEEALERDLLAPFHYFGISDNTVLELNEISSDEHELVKQLNTNRRIELILKNMKKYQYSGDTLHGLGFCVNKAHAKFMSEQFNLKGIRSICLTGEDQGNRRLEMIERLRNPNDDLQFIFTVDIFNEGVDIPELNLILFLRPTESAIVFTQQLGRGLRKSSNKEYVTVLDFVANHRKSYLIPVALMGNSERGYIDKNKVRYMIQNDFKEMNANLHIDLSPIVKEEILQTLDTTKFNTADNIKSIFKDFDKVVKESTGSNRTVQILDFVKFENAPEIKQLLSGGAYKNIHTIKQRTELADSIDSAIFKSSVLTKLFDSISSLIPIRKFYDYIALVILLKEDEVSLEVVQNYVEYVYSIKIAEKEQASIRFAINRLMDNKLLKRSFQDDNGTVHLDKELSRMLVADEFKELLNDYLDYGMHSYEKEFSKETLLLDEKLQLYKKYKKEDVAILEGVERYQSAMDQEGVHFYNNCFYLYVNMKKEKVEAHLEYNDYFIDNGQFHWQSQNNTSEASPRGEQFINHRTLGIRVKLFVRKKAKEDGVTEPFIYLGEVDFVSNNGNKPMNVTWRFHQPIPQQLYGELTY</sequence>
<dbReference type="GO" id="GO:0005524">
    <property type="term" value="F:ATP binding"/>
    <property type="evidence" value="ECO:0007669"/>
    <property type="project" value="InterPro"/>
</dbReference>
<dbReference type="PROSITE" id="PS51192">
    <property type="entry name" value="HELICASE_ATP_BIND_1"/>
    <property type="match status" value="1"/>
</dbReference>
<organism evidence="3 4">
    <name type="scientific">Listeria grandensis FSL F6-0971</name>
    <dbReference type="NCBI Taxonomy" id="1265819"/>
    <lineage>
        <taxon>Bacteria</taxon>
        <taxon>Bacillati</taxon>
        <taxon>Bacillota</taxon>
        <taxon>Bacilli</taxon>
        <taxon>Bacillales</taxon>
        <taxon>Listeriaceae</taxon>
        <taxon>Listeria</taxon>
    </lineage>
</organism>
<name>W7AZ46_9LIST</name>
<dbReference type="OrthoDB" id="9802848at2"/>
<evidence type="ECO:0000313" key="4">
    <source>
        <dbReference type="Proteomes" id="UP000019253"/>
    </source>
</evidence>
<dbReference type="Pfam" id="PF04851">
    <property type="entry name" value="ResIII"/>
    <property type="match status" value="1"/>
</dbReference>
<dbReference type="InterPro" id="IPR006935">
    <property type="entry name" value="Helicase/UvrB_N"/>
</dbReference>
<dbReference type="InterPro" id="IPR001650">
    <property type="entry name" value="Helicase_C-like"/>
</dbReference>
<feature type="domain" description="Helicase C-terminal" evidence="2">
    <location>
        <begin position="472"/>
        <end position="653"/>
    </location>
</feature>
<evidence type="ECO:0000259" key="2">
    <source>
        <dbReference type="PROSITE" id="PS51194"/>
    </source>
</evidence>
<reference evidence="3 4" key="1">
    <citation type="journal article" date="2014" name="Int. J. Syst. Evol. Microbiol.">
        <title>Listeria floridensis sp. nov., Listeria aquatica sp. nov., Listeria cornellensis sp. nov., Listeria riparia sp. nov. and Listeria grandensis sp. nov., from agricultural and natural environments.</title>
        <authorList>
            <person name="den Bakker H.C."/>
            <person name="Warchocki S."/>
            <person name="Wright E.M."/>
            <person name="Allred A.F."/>
            <person name="Ahlstrom C."/>
            <person name="Manuel C.S."/>
            <person name="Stasiewicz M.J."/>
            <person name="Burrell A."/>
            <person name="Roof S."/>
            <person name="Strawn L."/>
            <person name="Fortes E.D."/>
            <person name="Nightingale K.K."/>
            <person name="Kephart D."/>
            <person name="Wiedmann M."/>
        </authorList>
    </citation>
    <scope>NUCLEOTIDE SEQUENCE [LARGE SCALE GENOMIC DNA]</scope>
    <source>
        <strain evidence="4">FSL F6-971</strain>
    </source>
</reference>
<dbReference type="SMART" id="SM00490">
    <property type="entry name" value="HELICc"/>
    <property type="match status" value="1"/>
</dbReference>
<dbReference type="Pfam" id="PF00271">
    <property type="entry name" value="Helicase_C"/>
    <property type="match status" value="1"/>
</dbReference>
<dbReference type="PATRIC" id="fig|1265819.5.peg.3113"/>
<dbReference type="Gene3D" id="3.30.870.10">
    <property type="entry name" value="Endonuclease Chain A"/>
    <property type="match status" value="1"/>
</dbReference>
<evidence type="ECO:0000259" key="1">
    <source>
        <dbReference type="PROSITE" id="PS51192"/>
    </source>
</evidence>
<dbReference type="InterPro" id="IPR025202">
    <property type="entry name" value="PLD-like_dom"/>
</dbReference>
<dbReference type="PANTHER" id="PTHR47396:SF1">
    <property type="entry name" value="ATP-DEPENDENT HELICASE IRC3-RELATED"/>
    <property type="match status" value="1"/>
</dbReference>
<dbReference type="GO" id="GO:0005829">
    <property type="term" value="C:cytosol"/>
    <property type="evidence" value="ECO:0007669"/>
    <property type="project" value="TreeGrafter"/>
</dbReference>
<dbReference type="Proteomes" id="UP000019253">
    <property type="component" value="Unassembled WGS sequence"/>
</dbReference>
<dbReference type="Pfam" id="PF11907">
    <property type="entry name" value="DUF3427"/>
    <property type="match status" value="1"/>
</dbReference>
<dbReference type="PROSITE" id="PS51194">
    <property type="entry name" value="HELICASE_CTER"/>
    <property type="match status" value="1"/>
</dbReference>
<feature type="domain" description="Helicase ATP-binding" evidence="1">
    <location>
        <begin position="275"/>
        <end position="424"/>
    </location>
</feature>
<dbReference type="GO" id="GO:0016787">
    <property type="term" value="F:hydrolase activity"/>
    <property type="evidence" value="ECO:0007669"/>
    <property type="project" value="InterPro"/>
</dbReference>
<dbReference type="STRING" id="1265819.PGRAN_15632"/>